<dbReference type="Proteomes" id="UP000757890">
    <property type="component" value="Unassembled WGS sequence"/>
</dbReference>
<evidence type="ECO:0000313" key="1">
    <source>
        <dbReference type="EMBL" id="MBF1129420.1"/>
    </source>
</evidence>
<name>A0A930FPN5_9FIRM</name>
<evidence type="ECO:0000313" key="2">
    <source>
        <dbReference type="Proteomes" id="UP000757890"/>
    </source>
</evidence>
<dbReference type="Pfam" id="PF19807">
    <property type="entry name" value="DUF6290"/>
    <property type="match status" value="1"/>
</dbReference>
<accession>A0A930FPN5</accession>
<sequence length="75" mass="8669">MSSVISVRINEKESEILNQAAAIYGCAVSSLLKRLALEKLEDEYDMQVIKKYEEEKRNGKVKTYPIEELFEELDV</sequence>
<dbReference type="InterPro" id="IPR046257">
    <property type="entry name" value="DUF6290"/>
</dbReference>
<dbReference type="RefSeq" id="WP_276639695.1">
    <property type="nucleotide sequence ID" value="NZ_DBEZZS010000031.1"/>
</dbReference>
<dbReference type="EMBL" id="JABZMK010000023">
    <property type="protein sequence ID" value="MBF1129420.1"/>
    <property type="molecule type" value="Genomic_DNA"/>
</dbReference>
<evidence type="ECO:0008006" key="3">
    <source>
        <dbReference type="Google" id="ProtNLM"/>
    </source>
</evidence>
<dbReference type="AlphaFoldDB" id="A0A930FPN5"/>
<protein>
    <recommendedName>
        <fullName evidence="3">CopG family transcriptional regulator</fullName>
    </recommendedName>
</protein>
<gene>
    <name evidence="1" type="ORF">HXL70_05165</name>
</gene>
<dbReference type="NCBIfam" id="NF046040">
    <property type="entry name" value="RelB_antitoxin"/>
    <property type="match status" value="1"/>
</dbReference>
<proteinExistence type="predicted"/>
<organism evidence="1 2">
    <name type="scientific">Dialister invisus</name>
    <dbReference type="NCBI Taxonomy" id="218538"/>
    <lineage>
        <taxon>Bacteria</taxon>
        <taxon>Bacillati</taxon>
        <taxon>Bacillota</taxon>
        <taxon>Negativicutes</taxon>
        <taxon>Veillonellales</taxon>
        <taxon>Veillonellaceae</taxon>
        <taxon>Dialister</taxon>
    </lineage>
</organism>
<comment type="caution">
    <text evidence="1">The sequence shown here is derived from an EMBL/GenBank/DDBJ whole genome shotgun (WGS) entry which is preliminary data.</text>
</comment>
<reference evidence="1" key="1">
    <citation type="submission" date="2020-04" db="EMBL/GenBank/DDBJ databases">
        <title>Deep metagenomics examines the oral microbiome during advanced dental caries in children, revealing novel taxa and co-occurrences with host molecules.</title>
        <authorList>
            <person name="Baker J.L."/>
            <person name="Morton J.T."/>
            <person name="Dinis M."/>
            <person name="Alvarez R."/>
            <person name="Tran N.C."/>
            <person name="Knight R."/>
            <person name="Edlund A."/>
        </authorList>
    </citation>
    <scope>NUCLEOTIDE SEQUENCE</scope>
    <source>
        <strain evidence="1">JCVI_32_bin.14</strain>
    </source>
</reference>